<dbReference type="InterPro" id="IPR014004">
    <property type="entry name" value="Transpt-assoc_nodulatn_dom_bac"/>
</dbReference>
<keyword evidence="1" id="KW-0732">Signal</keyword>
<feature type="domain" description="BON" evidence="2">
    <location>
        <begin position="3"/>
        <end position="71"/>
    </location>
</feature>
<evidence type="ECO:0000313" key="4">
    <source>
        <dbReference type="Proteomes" id="UP001419910"/>
    </source>
</evidence>
<proteinExistence type="predicted"/>
<evidence type="ECO:0000313" key="3">
    <source>
        <dbReference type="EMBL" id="MEN2791807.1"/>
    </source>
</evidence>
<dbReference type="EMBL" id="JBDIME010000020">
    <property type="protein sequence ID" value="MEN2791807.1"/>
    <property type="molecule type" value="Genomic_DNA"/>
</dbReference>
<dbReference type="PANTHER" id="PTHR34606">
    <property type="entry name" value="BON DOMAIN-CONTAINING PROTEIN"/>
    <property type="match status" value="1"/>
</dbReference>
<sequence length="216" mass="23249">MKTDSQLQHDVMAELEWDPSIHHADIGVSVTGGVVTLSGLVRSYAEKLEAEKAAYRVAGTKAIAEELKVRYPADAKTADSEIAKRIVDVLAWDALVPDDRIKVKVEQGWVTLTGTVDWYYQKEAARRAAGRITGVVGVTNLISLRQVPVASDVKERIMAAIKRSASDDAASVTVLTDGGKVTLGGRVKAWTERQIAERAAWAAPGVTSIVDNIVVA</sequence>
<feature type="domain" description="BON" evidence="2">
    <location>
        <begin position="149"/>
        <end position="216"/>
    </location>
</feature>
<protein>
    <submittedName>
        <fullName evidence="3">BON domain-containing protein</fullName>
    </submittedName>
</protein>
<evidence type="ECO:0000259" key="2">
    <source>
        <dbReference type="PROSITE" id="PS50914"/>
    </source>
</evidence>
<accession>A0ABU9Y7X3</accession>
<dbReference type="Gene3D" id="3.30.1340.30">
    <property type="match status" value="3"/>
</dbReference>
<dbReference type="Proteomes" id="UP001419910">
    <property type="component" value="Unassembled WGS sequence"/>
</dbReference>
<organism evidence="3 4">
    <name type="scientific">Sphingomonas oligophenolica</name>
    <dbReference type="NCBI Taxonomy" id="301154"/>
    <lineage>
        <taxon>Bacteria</taxon>
        <taxon>Pseudomonadati</taxon>
        <taxon>Pseudomonadota</taxon>
        <taxon>Alphaproteobacteria</taxon>
        <taxon>Sphingomonadales</taxon>
        <taxon>Sphingomonadaceae</taxon>
        <taxon>Sphingomonas</taxon>
    </lineage>
</organism>
<dbReference type="PANTHER" id="PTHR34606:SF4">
    <property type="entry name" value="OUTER MEMBRANE LIPOPROTEIN DOLP"/>
    <property type="match status" value="1"/>
</dbReference>
<feature type="domain" description="BON" evidence="2">
    <location>
        <begin position="78"/>
        <end position="146"/>
    </location>
</feature>
<dbReference type="InterPro" id="IPR051686">
    <property type="entry name" value="Lipoprotein_DolP"/>
</dbReference>
<dbReference type="PROSITE" id="PS50914">
    <property type="entry name" value="BON"/>
    <property type="match status" value="3"/>
</dbReference>
<keyword evidence="4" id="KW-1185">Reference proteome</keyword>
<dbReference type="RefSeq" id="WP_343892712.1">
    <property type="nucleotide sequence ID" value="NZ_BAAAEH010000061.1"/>
</dbReference>
<dbReference type="SMART" id="SM00749">
    <property type="entry name" value="BON"/>
    <property type="match status" value="3"/>
</dbReference>
<gene>
    <name evidence="3" type="ORF">ABC974_19400</name>
</gene>
<reference evidence="3 4" key="1">
    <citation type="submission" date="2024-05" db="EMBL/GenBank/DDBJ databases">
        <authorList>
            <person name="Liu Q."/>
            <person name="Xin Y.-H."/>
        </authorList>
    </citation>
    <scope>NUCLEOTIDE SEQUENCE [LARGE SCALE GENOMIC DNA]</scope>
    <source>
        <strain evidence="3 4">CGMCC 1.10181</strain>
    </source>
</reference>
<evidence type="ECO:0000256" key="1">
    <source>
        <dbReference type="ARBA" id="ARBA00022729"/>
    </source>
</evidence>
<dbReference type="Pfam" id="PF04972">
    <property type="entry name" value="BON"/>
    <property type="match status" value="3"/>
</dbReference>
<dbReference type="InterPro" id="IPR007055">
    <property type="entry name" value="BON_dom"/>
</dbReference>
<name>A0ABU9Y7X3_9SPHN</name>
<comment type="caution">
    <text evidence="3">The sequence shown here is derived from an EMBL/GenBank/DDBJ whole genome shotgun (WGS) entry which is preliminary data.</text>
</comment>